<keyword evidence="9" id="KW-1015">Disulfide bond</keyword>
<evidence type="ECO:0000313" key="13">
    <source>
        <dbReference type="EMBL" id="KAG2320252.1"/>
    </source>
</evidence>
<keyword evidence="6" id="KW-0418">Kinase</keyword>
<dbReference type="GO" id="GO:0004674">
    <property type="term" value="F:protein serine/threonine kinase activity"/>
    <property type="evidence" value="ECO:0007669"/>
    <property type="project" value="UniProtKB-KW"/>
</dbReference>
<feature type="signal peptide" evidence="11">
    <location>
        <begin position="1"/>
        <end position="20"/>
    </location>
</feature>
<feature type="chain" id="PRO_5036478103" description="EGF-like calcium-binding domain-containing protein" evidence="11">
    <location>
        <begin position="21"/>
        <end position="460"/>
    </location>
</feature>
<evidence type="ECO:0000256" key="2">
    <source>
        <dbReference type="ARBA" id="ARBA00022527"/>
    </source>
</evidence>
<dbReference type="CDD" id="cd00054">
    <property type="entry name" value="EGF_CA"/>
    <property type="match status" value="1"/>
</dbReference>
<name>A0A8X7VZM0_BRACI</name>
<dbReference type="Proteomes" id="UP000886595">
    <property type="component" value="Unassembled WGS sequence"/>
</dbReference>
<dbReference type="InterPro" id="IPR001881">
    <property type="entry name" value="EGF-like_Ca-bd_dom"/>
</dbReference>
<dbReference type="SMART" id="SM00179">
    <property type="entry name" value="EGF_CA"/>
    <property type="match status" value="1"/>
</dbReference>
<evidence type="ECO:0000256" key="10">
    <source>
        <dbReference type="ARBA" id="ARBA00023180"/>
    </source>
</evidence>
<evidence type="ECO:0000256" key="6">
    <source>
        <dbReference type="ARBA" id="ARBA00022777"/>
    </source>
</evidence>
<comment type="subcellular location">
    <subcellularLocation>
        <location evidence="1">Membrane</location>
        <topology evidence="1">Single-pass type I membrane protein</topology>
    </subcellularLocation>
</comment>
<keyword evidence="8" id="KW-0472">Membrane</keyword>
<evidence type="ECO:0000256" key="9">
    <source>
        <dbReference type="ARBA" id="ARBA00023157"/>
    </source>
</evidence>
<gene>
    <name evidence="13" type="ORF">Bca52824_013465</name>
</gene>
<evidence type="ECO:0000313" key="14">
    <source>
        <dbReference type="Proteomes" id="UP000886595"/>
    </source>
</evidence>
<accession>A0A8X7VZM0</accession>
<evidence type="ECO:0000256" key="7">
    <source>
        <dbReference type="ARBA" id="ARBA00022989"/>
    </source>
</evidence>
<dbReference type="Pfam" id="PF08488">
    <property type="entry name" value="WAK"/>
    <property type="match status" value="1"/>
</dbReference>
<reference evidence="13 14" key="1">
    <citation type="submission" date="2020-02" db="EMBL/GenBank/DDBJ databases">
        <authorList>
            <person name="Ma Q."/>
            <person name="Huang Y."/>
            <person name="Song X."/>
            <person name="Pei D."/>
        </authorList>
    </citation>
    <scope>NUCLEOTIDE SEQUENCE [LARGE SCALE GENOMIC DNA]</scope>
    <source>
        <strain evidence="13">Sxm20200214</strain>
        <tissue evidence="13">Leaf</tissue>
    </source>
</reference>
<keyword evidence="5 11" id="KW-0732">Signal</keyword>
<dbReference type="PANTHER" id="PTHR33491">
    <property type="entry name" value="OSJNBA0016N04.9 PROTEIN"/>
    <property type="match status" value="1"/>
</dbReference>
<keyword evidence="3" id="KW-0808">Transferase</keyword>
<dbReference type="GO" id="GO:0016020">
    <property type="term" value="C:membrane"/>
    <property type="evidence" value="ECO:0007669"/>
    <property type="project" value="UniProtKB-SubCell"/>
</dbReference>
<dbReference type="Pfam" id="PF13947">
    <property type="entry name" value="GUB_WAK_bind"/>
    <property type="match status" value="1"/>
</dbReference>
<dbReference type="GO" id="GO:0030247">
    <property type="term" value="F:polysaccharide binding"/>
    <property type="evidence" value="ECO:0007669"/>
    <property type="project" value="InterPro"/>
</dbReference>
<sequence>MTHLSLLLVLILASTNLTASRSSCPSHCGNISIPYPFGIEKGCYLNEWFAIQCNNSTSRELVPYLPNINKEVVKIFLPDPDTYGSLRIKTNITSMGCFNSSNETKFGEPLNFSGSPFTIGRSNIFQAIGCNYKATLTHLEPTVVGCISTCEPRKIGDHTSCRGNKCCQVDPPSEIGQVVGINMEEISSNVTRERGCRVAFLTDENQDPLAYREGKLTEPKWFYDRQYAILQLRWAIPMTNLSFINSMGCTMGYSSSSVSPCICTNNTNDQISSLGCACHKGYTGNPYILGGCKDIDECQLDKGNYENCRPQGGTCVNTQGSYQTMCRFWCADDGFRCSFFVMQIYQKAKEGHWQKKVVQTTLAAYFILAMEENRLVNIIDPQIRDECKLEQVTEAAQLARRCLKLTGKDRPSMREVSMELERIRSQSKDSKSNVHIIKNNAEEADIGVESCNKVAVSTTW</sequence>
<keyword evidence="7" id="KW-1133">Transmembrane helix</keyword>
<keyword evidence="10" id="KW-0325">Glycoprotein</keyword>
<organism evidence="13 14">
    <name type="scientific">Brassica carinata</name>
    <name type="common">Ethiopian mustard</name>
    <name type="synonym">Abyssinian cabbage</name>
    <dbReference type="NCBI Taxonomy" id="52824"/>
    <lineage>
        <taxon>Eukaryota</taxon>
        <taxon>Viridiplantae</taxon>
        <taxon>Streptophyta</taxon>
        <taxon>Embryophyta</taxon>
        <taxon>Tracheophyta</taxon>
        <taxon>Spermatophyta</taxon>
        <taxon>Magnoliopsida</taxon>
        <taxon>eudicotyledons</taxon>
        <taxon>Gunneridae</taxon>
        <taxon>Pentapetalae</taxon>
        <taxon>rosids</taxon>
        <taxon>malvids</taxon>
        <taxon>Brassicales</taxon>
        <taxon>Brassicaceae</taxon>
        <taxon>Brassiceae</taxon>
        <taxon>Brassica</taxon>
    </lineage>
</organism>
<dbReference type="Gene3D" id="2.10.25.10">
    <property type="entry name" value="Laminin"/>
    <property type="match status" value="1"/>
</dbReference>
<evidence type="ECO:0000256" key="8">
    <source>
        <dbReference type="ARBA" id="ARBA00023136"/>
    </source>
</evidence>
<dbReference type="OrthoDB" id="1104670at2759"/>
<protein>
    <recommendedName>
        <fullName evidence="12">EGF-like calcium-binding domain-containing protein</fullName>
    </recommendedName>
</protein>
<evidence type="ECO:0000256" key="5">
    <source>
        <dbReference type="ARBA" id="ARBA00022729"/>
    </source>
</evidence>
<evidence type="ECO:0000259" key="12">
    <source>
        <dbReference type="SMART" id="SM00179"/>
    </source>
</evidence>
<feature type="domain" description="EGF-like calcium-binding" evidence="12">
    <location>
        <begin position="294"/>
        <end position="341"/>
    </location>
</feature>
<dbReference type="Gene3D" id="1.10.510.10">
    <property type="entry name" value="Transferase(Phosphotransferase) domain 1"/>
    <property type="match status" value="1"/>
</dbReference>
<keyword evidence="14" id="KW-1185">Reference proteome</keyword>
<dbReference type="GO" id="GO:0005509">
    <property type="term" value="F:calcium ion binding"/>
    <property type="evidence" value="ECO:0007669"/>
    <property type="project" value="InterPro"/>
</dbReference>
<dbReference type="InterPro" id="IPR013695">
    <property type="entry name" value="WAK"/>
</dbReference>
<evidence type="ECO:0000256" key="4">
    <source>
        <dbReference type="ARBA" id="ARBA00022692"/>
    </source>
</evidence>
<evidence type="ECO:0000256" key="11">
    <source>
        <dbReference type="SAM" id="SignalP"/>
    </source>
</evidence>
<keyword evidence="4" id="KW-0812">Transmembrane</keyword>
<dbReference type="InterPro" id="IPR025287">
    <property type="entry name" value="WAK_GUB"/>
</dbReference>
<keyword evidence="2" id="KW-0723">Serine/threonine-protein kinase</keyword>
<dbReference type="AlphaFoldDB" id="A0A8X7VZM0"/>
<evidence type="ECO:0000256" key="3">
    <source>
        <dbReference type="ARBA" id="ARBA00022679"/>
    </source>
</evidence>
<dbReference type="EMBL" id="JAAMPC010000003">
    <property type="protein sequence ID" value="KAG2320252.1"/>
    <property type="molecule type" value="Genomic_DNA"/>
</dbReference>
<proteinExistence type="predicted"/>
<evidence type="ECO:0000256" key="1">
    <source>
        <dbReference type="ARBA" id="ARBA00004479"/>
    </source>
</evidence>
<comment type="caution">
    <text evidence="13">The sequence shown here is derived from an EMBL/GenBank/DDBJ whole genome shotgun (WGS) entry which is preliminary data.</text>
</comment>